<accession>A0A0K2VRP9</accession>
<name>A0A0K2VRP9_MESPL</name>
<evidence type="ECO:0000313" key="2">
    <source>
        <dbReference type="Proteomes" id="UP000182888"/>
    </source>
</evidence>
<sequence>MKLIEPIIRIYKIFIYINSQFYTSQ</sequence>
<reference evidence="2" key="1">
    <citation type="submission" date="2014-08" db="EMBL/GenBank/DDBJ databases">
        <authorList>
            <person name="Edwards T."/>
        </authorList>
    </citation>
    <scope>NUCLEOTIDE SEQUENCE [LARGE SCALE GENOMIC DNA]</scope>
</reference>
<dbReference type="AlphaFoldDB" id="A0A0K2VRP9"/>
<organism evidence="1 2">
    <name type="scientific">Mesorhizobium plurifarium</name>
    <dbReference type="NCBI Taxonomy" id="69974"/>
    <lineage>
        <taxon>Bacteria</taxon>
        <taxon>Pseudomonadati</taxon>
        <taxon>Pseudomonadota</taxon>
        <taxon>Alphaproteobacteria</taxon>
        <taxon>Hyphomicrobiales</taxon>
        <taxon>Phyllobacteriaceae</taxon>
        <taxon>Mesorhizobium</taxon>
    </lineage>
</organism>
<dbReference type="Proteomes" id="UP000182888">
    <property type="component" value="Unassembled WGS sequence"/>
</dbReference>
<proteinExistence type="predicted"/>
<evidence type="ECO:0000313" key="1">
    <source>
        <dbReference type="EMBL" id="CDX51526.1"/>
    </source>
</evidence>
<protein>
    <submittedName>
        <fullName evidence="1">Uncharacterized protein</fullName>
    </submittedName>
</protein>
<gene>
    <name evidence="1" type="ORF">MPL1032_130348</name>
</gene>
<dbReference type="EMBL" id="CCND01000005">
    <property type="protein sequence ID" value="CDX51526.1"/>
    <property type="molecule type" value="Genomic_DNA"/>
</dbReference>